<protein>
    <recommendedName>
        <fullName evidence="7 8">Small ribosomal subunit protein bS20</fullName>
    </recommendedName>
</protein>
<accession>A0A1H2PRB7</accession>
<keyword evidence="3 8" id="KW-0699">rRNA-binding</keyword>
<dbReference type="STRING" id="1770053.SAMN05216551_10873"/>
<evidence type="ECO:0000256" key="6">
    <source>
        <dbReference type="ARBA" id="ARBA00023274"/>
    </source>
</evidence>
<name>A0A1H2PRB7_9BURK</name>
<dbReference type="GO" id="GO:0015935">
    <property type="term" value="C:small ribosomal subunit"/>
    <property type="evidence" value="ECO:0007669"/>
    <property type="project" value="TreeGrafter"/>
</dbReference>
<dbReference type="Proteomes" id="UP000243719">
    <property type="component" value="Unassembled WGS sequence"/>
</dbReference>
<comment type="function">
    <text evidence="1 8">Binds directly to 16S ribosomal RNA.</text>
</comment>
<evidence type="ECO:0000256" key="5">
    <source>
        <dbReference type="ARBA" id="ARBA00022980"/>
    </source>
</evidence>
<dbReference type="RefSeq" id="WP_091909458.1">
    <property type="nucleotide sequence ID" value="NZ_FNLO01000008.1"/>
</dbReference>
<dbReference type="GO" id="GO:0005829">
    <property type="term" value="C:cytosol"/>
    <property type="evidence" value="ECO:0007669"/>
    <property type="project" value="TreeGrafter"/>
</dbReference>
<dbReference type="PANTHER" id="PTHR33398:SF1">
    <property type="entry name" value="SMALL RIBOSOMAL SUBUNIT PROTEIN BS20C"/>
    <property type="match status" value="1"/>
</dbReference>
<evidence type="ECO:0000256" key="4">
    <source>
        <dbReference type="ARBA" id="ARBA00022884"/>
    </source>
</evidence>
<sequence>MANSAQAIKRDRQSKKRNALRSAQRSQTRTAVKDTRKALVAGAANATDVFKRAVKTLDRMADKSVIHKNKAARLKSRLARQLKAAATAAQA</sequence>
<keyword evidence="11" id="KW-1185">Reference proteome</keyword>
<evidence type="ECO:0000256" key="3">
    <source>
        <dbReference type="ARBA" id="ARBA00022730"/>
    </source>
</evidence>
<evidence type="ECO:0000313" key="11">
    <source>
        <dbReference type="Proteomes" id="UP000243719"/>
    </source>
</evidence>
<dbReference type="InterPro" id="IPR002583">
    <property type="entry name" value="Ribosomal_bS20"/>
</dbReference>
<keyword evidence="4 8" id="KW-0694">RNA-binding</keyword>
<organism evidence="10 11">
    <name type="scientific">Chitinasiproducens palmae</name>
    <dbReference type="NCBI Taxonomy" id="1770053"/>
    <lineage>
        <taxon>Bacteria</taxon>
        <taxon>Pseudomonadati</taxon>
        <taxon>Pseudomonadota</taxon>
        <taxon>Betaproteobacteria</taxon>
        <taxon>Burkholderiales</taxon>
        <taxon>Burkholderiaceae</taxon>
        <taxon>Chitinasiproducens</taxon>
    </lineage>
</organism>
<dbReference type="InterPro" id="IPR036510">
    <property type="entry name" value="Ribosomal_bS20_sf"/>
</dbReference>
<evidence type="ECO:0000256" key="9">
    <source>
        <dbReference type="SAM" id="MobiDB-lite"/>
    </source>
</evidence>
<evidence type="ECO:0000256" key="8">
    <source>
        <dbReference type="HAMAP-Rule" id="MF_00500"/>
    </source>
</evidence>
<dbReference type="EMBL" id="FNLO01000008">
    <property type="protein sequence ID" value="SDV49432.1"/>
    <property type="molecule type" value="Genomic_DNA"/>
</dbReference>
<dbReference type="GO" id="GO:0070181">
    <property type="term" value="F:small ribosomal subunit rRNA binding"/>
    <property type="evidence" value="ECO:0007669"/>
    <property type="project" value="TreeGrafter"/>
</dbReference>
<dbReference type="Pfam" id="PF01649">
    <property type="entry name" value="Ribosomal_S20p"/>
    <property type="match status" value="1"/>
</dbReference>
<keyword evidence="6 8" id="KW-0687">Ribonucleoprotein</keyword>
<comment type="similarity">
    <text evidence="2 8">Belongs to the bacterial ribosomal protein bS20 family.</text>
</comment>
<dbReference type="NCBIfam" id="TIGR00029">
    <property type="entry name" value="S20"/>
    <property type="match status" value="1"/>
</dbReference>
<dbReference type="GO" id="GO:0003735">
    <property type="term" value="F:structural constituent of ribosome"/>
    <property type="evidence" value="ECO:0007669"/>
    <property type="project" value="InterPro"/>
</dbReference>
<evidence type="ECO:0000256" key="1">
    <source>
        <dbReference type="ARBA" id="ARBA00003134"/>
    </source>
</evidence>
<evidence type="ECO:0000256" key="7">
    <source>
        <dbReference type="ARBA" id="ARBA00035136"/>
    </source>
</evidence>
<keyword evidence="5 8" id="KW-0689">Ribosomal protein</keyword>
<feature type="region of interest" description="Disordered" evidence="9">
    <location>
        <begin position="1"/>
        <end position="34"/>
    </location>
</feature>
<dbReference type="AlphaFoldDB" id="A0A1H2PRB7"/>
<dbReference type="HAMAP" id="MF_00500">
    <property type="entry name" value="Ribosomal_bS20"/>
    <property type="match status" value="1"/>
</dbReference>
<feature type="compositionally biased region" description="Polar residues" evidence="9">
    <location>
        <begin position="21"/>
        <end position="30"/>
    </location>
</feature>
<dbReference type="PANTHER" id="PTHR33398">
    <property type="entry name" value="30S RIBOSOMAL PROTEIN S20"/>
    <property type="match status" value="1"/>
</dbReference>
<evidence type="ECO:0000313" key="10">
    <source>
        <dbReference type="EMBL" id="SDV49432.1"/>
    </source>
</evidence>
<reference evidence="11" key="1">
    <citation type="submission" date="2016-09" db="EMBL/GenBank/DDBJ databases">
        <authorList>
            <person name="Varghese N."/>
            <person name="Submissions S."/>
        </authorList>
    </citation>
    <scope>NUCLEOTIDE SEQUENCE [LARGE SCALE GENOMIC DNA]</scope>
    <source>
        <strain evidence="11">JS23</strain>
    </source>
</reference>
<dbReference type="OrthoDB" id="9807974at2"/>
<evidence type="ECO:0000256" key="2">
    <source>
        <dbReference type="ARBA" id="ARBA00007634"/>
    </source>
</evidence>
<dbReference type="GO" id="GO:0006412">
    <property type="term" value="P:translation"/>
    <property type="evidence" value="ECO:0007669"/>
    <property type="project" value="UniProtKB-UniRule"/>
</dbReference>
<gene>
    <name evidence="8" type="primary">rpsT</name>
    <name evidence="10" type="ORF">SAMN05216551_10873</name>
</gene>
<proteinExistence type="inferred from homology"/>
<dbReference type="SUPFAM" id="SSF46992">
    <property type="entry name" value="Ribosomal protein S20"/>
    <property type="match status" value="1"/>
</dbReference>
<dbReference type="Gene3D" id="1.20.58.110">
    <property type="entry name" value="Ribosomal protein S20"/>
    <property type="match status" value="1"/>
</dbReference>